<sequence length="143" mass="15405">MSGLLKYAAPRRAAINLAKTRSPIPFRRTYANEPSRGATTRGEPNATNVRDSPSSSGEASQVNSARGIENIGAETKPTAVNPVSNPEEGGMGVQEESQPSQENMKRPKEEPDHIKRQHVEAEGQKPLDPADDGHGAVKRDPNK</sequence>
<dbReference type="AlphaFoldDB" id="A0A2G5HPK2"/>
<dbReference type="EMBL" id="CP134189">
    <property type="protein sequence ID" value="WPB04888.1"/>
    <property type="molecule type" value="Genomic_DNA"/>
</dbReference>
<dbReference type="Proteomes" id="UP001302367">
    <property type="component" value="Chromosome 6"/>
</dbReference>
<gene>
    <name evidence="2" type="ORF">CB0940_08316</name>
    <name evidence="3" type="ORF">RHO25_009536</name>
</gene>
<reference evidence="3 5" key="2">
    <citation type="submission" date="2023-09" db="EMBL/GenBank/DDBJ databases">
        <title>Complete-Gapless Cercospora beticola genome.</title>
        <authorList>
            <person name="Wyatt N.A."/>
            <person name="Spanner R.E."/>
            <person name="Bolton M.D."/>
        </authorList>
    </citation>
    <scope>NUCLEOTIDE SEQUENCE [LARGE SCALE GENOMIC DNA]</scope>
    <source>
        <strain evidence="3">Cb09-40</strain>
    </source>
</reference>
<protein>
    <submittedName>
        <fullName evidence="2">Uncharacterized protein</fullName>
    </submittedName>
</protein>
<dbReference type="EMBL" id="LKMD01000104">
    <property type="protein sequence ID" value="PIA94476.1"/>
    <property type="molecule type" value="Genomic_DNA"/>
</dbReference>
<accession>A0A2G5HPK2</accession>
<evidence type="ECO:0000313" key="5">
    <source>
        <dbReference type="Proteomes" id="UP001302367"/>
    </source>
</evidence>
<evidence type="ECO:0000313" key="4">
    <source>
        <dbReference type="Proteomes" id="UP000230605"/>
    </source>
</evidence>
<feature type="compositionally biased region" description="Basic and acidic residues" evidence="1">
    <location>
        <begin position="131"/>
        <end position="143"/>
    </location>
</feature>
<dbReference type="Proteomes" id="UP000230605">
    <property type="component" value="Chromosome 6"/>
</dbReference>
<evidence type="ECO:0000313" key="3">
    <source>
        <dbReference type="EMBL" id="WPB04888.1"/>
    </source>
</evidence>
<feature type="compositionally biased region" description="Polar residues" evidence="1">
    <location>
        <begin position="45"/>
        <end position="64"/>
    </location>
</feature>
<feature type="region of interest" description="Disordered" evidence="1">
    <location>
        <begin position="20"/>
        <end position="143"/>
    </location>
</feature>
<keyword evidence="5" id="KW-1185">Reference proteome</keyword>
<name>A0A2G5HPK2_CERBT</name>
<reference evidence="2 4" key="1">
    <citation type="submission" date="2015-10" db="EMBL/GenBank/DDBJ databases">
        <title>The cercosporin biosynthetic gene cluster was horizontally transferred to several fungal lineages and shown to be expanded in Cercospora beticola based on microsynteny with recipient genomes.</title>
        <authorList>
            <person name="De Jonge R."/>
            <person name="Ebert M.K."/>
            <person name="Suttle J.C."/>
            <person name="Jurick Ii W.M."/>
            <person name="Secor G.A."/>
            <person name="Thomma B.P."/>
            <person name="Van De Peer Y."/>
            <person name="Bolton M.D."/>
        </authorList>
    </citation>
    <scope>NUCLEOTIDE SEQUENCE [LARGE SCALE GENOMIC DNA]</scope>
    <source>
        <strain evidence="2 4">09-40</strain>
    </source>
</reference>
<evidence type="ECO:0000313" key="2">
    <source>
        <dbReference type="EMBL" id="PIA94476.1"/>
    </source>
</evidence>
<feature type="compositionally biased region" description="Basic and acidic residues" evidence="1">
    <location>
        <begin position="103"/>
        <end position="125"/>
    </location>
</feature>
<dbReference type="OrthoDB" id="4765225at2759"/>
<evidence type="ECO:0000256" key="1">
    <source>
        <dbReference type="SAM" id="MobiDB-lite"/>
    </source>
</evidence>
<organism evidence="2 4">
    <name type="scientific">Cercospora beticola</name>
    <name type="common">Sugarbeet leaf spot fungus</name>
    <dbReference type="NCBI Taxonomy" id="122368"/>
    <lineage>
        <taxon>Eukaryota</taxon>
        <taxon>Fungi</taxon>
        <taxon>Dikarya</taxon>
        <taxon>Ascomycota</taxon>
        <taxon>Pezizomycotina</taxon>
        <taxon>Dothideomycetes</taxon>
        <taxon>Dothideomycetidae</taxon>
        <taxon>Mycosphaerellales</taxon>
        <taxon>Mycosphaerellaceae</taxon>
        <taxon>Cercospora</taxon>
    </lineage>
</organism>
<proteinExistence type="predicted"/>